<evidence type="ECO:0000256" key="6">
    <source>
        <dbReference type="SAM" id="MobiDB-lite"/>
    </source>
</evidence>
<organism evidence="9 10">
    <name type="scientific">Kalanchoe fedtschenkoi</name>
    <name type="common">Lavender scallops</name>
    <name type="synonym">South American air plant</name>
    <dbReference type="NCBI Taxonomy" id="63787"/>
    <lineage>
        <taxon>Eukaryota</taxon>
        <taxon>Viridiplantae</taxon>
        <taxon>Streptophyta</taxon>
        <taxon>Embryophyta</taxon>
        <taxon>Tracheophyta</taxon>
        <taxon>Spermatophyta</taxon>
        <taxon>Magnoliopsida</taxon>
        <taxon>eudicotyledons</taxon>
        <taxon>Gunneridae</taxon>
        <taxon>Pentapetalae</taxon>
        <taxon>Saxifragales</taxon>
        <taxon>Crassulaceae</taxon>
        <taxon>Kalanchoe</taxon>
    </lineage>
</organism>
<dbReference type="GO" id="GO:0051301">
    <property type="term" value="P:cell division"/>
    <property type="evidence" value="ECO:0007669"/>
    <property type="project" value="UniProtKB-KW"/>
</dbReference>
<dbReference type="FunFam" id="1.10.472.10:FF:000060">
    <property type="entry name" value="D6-type cyclin"/>
    <property type="match status" value="1"/>
</dbReference>
<comment type="similarity">
    <text evidence="1">Belongs to the cyclin family. Cyclin D subfamily.</text>
</comment>
<feature type="region of interest" description="Disordered" evidence="6">
    <location>
        <begin position="292"/>
        <end position="312"/>
    </location>
</feature>
<evidence type="ECO:0000259" key="7">
    <source>
        <dbReference type="SMART" id="SM00385"/>
    </source>
</evidence>
<dbReference type="PANTHER" id="PTHR10177">
    <property type="entry name" value="CYCLINS"/>
    <property type="match status" value="1"/>
</dbReference>
<dbReference type="AlphaFoldDB" id="A0A7N0VKP8"/>
<dbReference type="InterPro" id="IPR036915">
    <property type="entry name" value="Cyclin-like_sf"/>
</dbReference>
<dbReference type="InterPro" id="IPR004367">
    <property type="entry name" value="Cyclin_C-dom"/>
</dbReference>
<dbReference type="Pfam" id="PF02984">
    <property type="entry name" value="Cyclin_C"/>
    <property type="match status" value="1"/>
</dbReference>
<dbReference type="Proteomes" id="UP000594263">
    <property type="component" value="Unplaced"/>
</dbReference>
<dbReference type="InterPro" id="IPR006671">
    <property type="entry name" value="Cyclin_N"/>
</dbReference>
<feature type="domain" description="Cyclin C-terminal" evidence="8">
    <location>
        <begin position="164"/>
        <end position="283"/>
    </location>
</feature>
<name>A0A7N0VKP8_KALFE</name>
<dbReference type="SMART" id="SM01332">
    <property type="entry name" value="Cyclin_C"/>
    <property type="match status" value="1"/>
</dbReference>
<proteinExistence type="inferred from homology"/>
<evidence type="ECO:0000256" key="4">
    <source>
        <dbReference type="ARBA" id="ARBA00023306"/>
    </source>
</evidence>
<dbReference type="SMART" id="SM00385">
    <property type="entry name" value="CYCLIN"/>
    <property type="match status" value="1"/>
</dbReference>
<reference evidence="9" key="1">
    <citation type="submission" date="2021-01" db="UniProtKB">
        <authorList>
            <consortium name="EnsemblPlants"/>
        </authorList>
    </citation>
    <scope>IDENTIFICATION</scope>
</reference>
<keyword evidence="2" id="KW-0132">Cell division</keyword>
<keyword evidence="3 5" id="KW-0195">Cyclin</keyword>
<evidence type="ECO:0000259" key="8">
    <source>
        <dbReference type="SMART" id="SM01332"/>
    </source>
</evidence>
<evidence type="ECO:0000313" key="9">
    <source>
        <dbReference type="EnsemblPlants" id="Kaladp0955s0003.1.v1.1"/>
    </source>
</evidence>
<evidence type="ECO:0000256" key="1">
    <source>
        <dbReference type="ARBA" id="ARBA00009065"/>
    </source>
</evidence>
<feature type="domain" description="Cyclin-like" evidence="7">
    <location>
        <begin position="67"/>
        <end position="155"/>
    </location>
</feature>
<dbReference type="Gene3D" id="1.10.472.10">
    <property type="entry name" value="Cyclin-like"/>
    <property type="match status" value="2"/>
</dbReference>
<dbReference type="CDD" id="cd20543">
    <property type="entry name" value="CYCLIN_AtCycD-like_rpt1"/>
    <property type="match status" value="1"/>
</dbReference>
<accession>A0A7N0VKP8</accession>
<dbReference type="Pfam" id="PF00134">
    <property type="entry name" value="Cyclin_N"/>
    <property type="match status" value="1"/>
</dbReference>
<evidence type="ECO:0000256" key="5">
    <source>
        <dbReference type="RuleBase" id="RU000383"/>
    </source>
</evidence>
<evidence type="ECO:0000256" key="2">
    <source>
        <dbReference type="ARBA" id="ARBA00022618"/>
    </source>
</evidence>
<dbReference type="InterPro" id="IPR013763">
    <property type="entry name" value="Cyclin-like_dom"/>
</dbReference>
<keyword evidence="4" id="KW-0131">Cell cycle</keyword>
<sequence>MALLSGICCDEQTLDRSPRRSNLDVAHFILPDVVWDQAELDALLSKEQQGRVDVDAEFAAVRKEAVEWLIRVCKRFGFSGVTSVLGVCYFDKFLTGVGVHMGKPWMGQLAAVACLSLAAKMEEDSVPLLVDLQVEGAKYVFEAKTVQRMELLVLSGLQWKMNPVTPFSFLDHFSRRFGLKNVHWEFLKTLLVSVIADSKYLCYRPSVLAAATMLYVIQVFEPLESFGYQDQLINVLKISKETLDECHNLISEVSNDHDLKCNYDDSVPSSPHGVIGVSFSCENSNDSWVASSTVSSHSEHPSKRRRRTQEQQMRLRLPFNWPGFS</sequence>
<keyword evidence="10" id="KW-1185">Reference proteome</keyword>
<dbReference type="InterPro" id="IPR039361">
    <property type="entry name" value="Cyclin"/>
</dbReference>
<evidence type="ECO:0000256" key="3">
    <source>
        <dbReference type="ARBA" id="ARBA00023127"/>
    </source>
</evidence>
<dbReference type="CDD" id="cd20544">
    <property type="entry name" value="CYCLIN_AtCycD-like_rpt2"/>
    <property type="match status" value="1"/>
</dbReference>
<dbReference type="EnsemblPlants" id="Kaladp0955s0003.1.v1.1">
    <property type="protein sequence ID" value="Kaladp0955s0003.1.v1.1"/>
    <property type="gene ID" value="Kaladp0955s0003.v1.1"/>
</dbReference>
<dbReference type="Gramene" id="Kaladp0955s0003.1.v1.1">
    <property type="protein sequence ID" value="Kaladp0955s0003.1.v1.1"/>
    <property type="gene ID" value="Kaladp0955s0003.v1.1"/>
</dbReference>
<evidence type="ECO:0000313" key="10">
    <source>
        <dbReference type="Proteomes" id="UP000594263"/>
    </source>
</evidence>
<protein>
    <submittedName>
        <fullName evidence="9">Uncharacterized protein</fullName>
    </submittedName>
</protein>
<dbReference type="SUPFAM" id="SSF47954">
    <property type="entry name" value="Cyclin-like"/>
    <property type="match status" value="2"/>
</dbReference>
<dbReference type="OMA" id="DHIMRRF"/>